<dbReference type="Proteomes" id="UP000325372">
    <property type="component" value="Unassembled WGS sequence"/>
</dbReference>
<name>A0A5N0T6A1_9GAMM</name>
<organism evidence="2 3">
    <name type="scientific">Marinihelvus fidelis</name>
    <dbReference type="NCBI Taxonomy" id="2613842"/>
    <lineage>
        <taxon>Bacteria</taxon>
        <taxon>Pseudomonadati</taxon>
        <taxon>Pseudomonadota</taxon>
        <taxon>Gammaproteobacteria</taxon>
        <taxon>Chromatiales</taxon>
        <taxon>Wenzhouxiangellaceae</taxon>
        <taxon>Marinihelvus</taxon>
    </lineage>
</organism>
<protein>
    <submittedName>
        <fullName evidence="2">Type II toxin-antitoxin system Phd/YefM family antitoxin</fullName>
    </submittedName>
</protein>
<dbReference type="SUPFAM" id="SSF143120">
    <property type="entry name" value="YefM-like"/>
    <property type="match status" value="1"/>
</dbReference>
<evidence type="ECO:0000256" key="1">
    <source>
        <dbReference type="ARBA" id="ARBA00009981"/>
    </source>
</evidence>
<dbReference type="InterPro" id="IPR036165">
    <property type="entry name" value="YefM-like_sf"/>
</dbReference>
<accession>A0A5N0T6A1</accession>
<reference evidence="2 3" key="1">
    <citation type="submission" date="2019-09" db="EMBL/GenBank/DDBJ databases">
        <title>Wenzhouxiangella sp. Genome sequencing and assembly.</title>
        <authorList>
            <person name="Zhang R."/>
        </authorList>
    </citation>
    <scope>NUCLEOTIDE SEQUENCE [LARGE SCALE GENOMIC DNA]</scope>
    <source>
        <strain evidence="2 3">W260</strain>
    </source>
</reference>
<dbReference type="EMBL" id="VYXP01000007">
    <property type="protein sequence ID" value="KAA9130590.1"/>
    <property type="molecule type" value="Genomic_DNA"/>
</dbReference>
<gene>
    <name evidence="2" type="ORF">F3N42_12545</name>
</gene>
<dbReference type="Gene3D" id="3.40.1620.10">
    <property type="entry name" value="YefM-like domain"/>
    <property type="match status" value="1"/>
</dbReference>
<keyword evidence="3" id="KW-1185">Reference proteome</keyword>
<evidence type="ECO:0000313" key="3">
    <source>
        <dbReference type="Proteomes" id="UP000325372"/>
    </source>
</evidence>
<evidence type="ECO:0000313" key="2">
    <source>
        <dbReference type="EMBL" id="KAA9130590.1"/>
    </source>
</evidence>
<sequence length="78" mass="8803">MESRQVSKSKFKARALELFREVEASGKPVIVTDKGKPAIEIRRYRGDERSPLEKLKGTVIAFEDPTEPVGAEDWEALD</sequence>
<comment type="caution">
    <text evidence="2">The sequence shown here is derived from an EMBL/GenBank/DDBJ whole genome shotgun (WGS) entry which is preliminary data.</text>
</comment>
<dbReference type="AlphaFoldDB" id="A0A5N0T6A1"/>
<comment type="similarity">
    <text evidence="1">Belongs to the phD/YefM antitoxin family.</text>
</comment>
<proteinExistence type="inferred from homology"/>